<dbReference type="AlphaFoldDB" id="A0ABD5WI71"/>
<sequence>MVVSPVPDDWPESLARSLSVRDHELAVLSPDVTGGWADGSESPGRAVAGTRRTIRLWDLRTAGATVVDWDVDDPLGIALERSLRTLL</sequence>
<evidence type="ECO:0008006" key="3">
    <source>
        <dbReference type="Google" id="ProtNLM"/>
    </source>
</evidence>
<dbReference type="Proteomes" id="UP001596407">
    <property type="component" value="Unassembled WGS sequence"/>
</dbReference>
<proteinExistence type="predicted"/>
<name>A0ABD5WI71_9EURY</name>
<evidence type="ECO:0000313" key="2">
    <source>
        <dbReference type="Proteomes" id="UP001596407"/>
    </source>
</evidence>
<evidence type="ECO:0000313" key="1">
    <source>
        <dbReference type="EMBL" id="MFC7080292.1"/>
    </source>
</evidence>
<organism evidence="1 2">
    <name type="scientific">Halorussus caseinilyticus</name>
    <dbReference type="NCBI Taxonomy" id="3034025"/>
    <lineage>
        <taxon>Archaea</taxon>
        <taxon>Methanobacteriati</taxon>
        <taxon>Methanobacteriota</taxon>
        <taxon>Stenosarchaea group</taxon>
        <taxon>Halobacteria</taxon>
        <taxon>Halobacteriales</taxon>
        <taxon>Haladaptataceae</taxon>
        <taxon>Halorussus</taxon>
    </lineage>
</organism>
<keyword evidence="2" id="KW-1185">Reference proteome</keyword>
<accession>A0ABD5WI71</accession>
<gene>
    <name evidence="1" type="ORF">ACFQJ6_09380</name>
</gene>
<dbReference type="RefSeq" id="WP_276281861.1">
    <property type="nucleotide sequence ID" value="NZ_CP119809.1"/>
</dbReference>
<reference evidence="1 2" key="1">
    <citation type="journal article" date="2019" name="Int. J. Syst. Evol. Microbiol.">
        <title>The Global Catalogue of Microorganisms (GCM) 10K type strain sequencing project: providing services to taxonomists for standard genome sequencing and annotation.</title>
        <authorList>
            <consortium name="The Broad Institute Genomics Platform"/>
            <consortium name="The Broad Institute Genome Sequencing Center for Infectious Disease"/>
            <person name="Wu L."/>
            <person name="Ma J."/>
        </authorList>
    </citation>
    <scope>NUCLEOTIDE SEQUENCE [LARGE SCALE GENOMIC DNA]</scope>
    <source>
        <strain evidence="1 2">DT72</strain>
    </source>
</reference>
<protein>
    <recommendedName>
        <fullName evidence="3">DUF58 domain-containing protein</fullName>
    </recommendedName>
</protein>
<dbReference type="EMBL" id="JBHSZH010000005">
    <property type="protein sequence ID" value="MFC7080292.1"/>
    <property type="molecule type" value="Genomic_DNA"/>
</dbReference>
<comment type="caution">
    <text evidence="1">The sequence shown here is derived from an EMBL/GenBank/DDBJ whole genome shotgun (WGS) entry which is preliminary data.</text>
</comment>
<dbReference type="GeneID" id="79303090"/>